<proteinExistence type="predicted"/>
<feature type="region of interest" description="Disordered" evidence="1">
    <location>
        <begin position="13"/>
        <end position="54"/>
    </location>
</feature>
<keyword evidence="2" id="KW-0812">Transmembrane</keyword>
<gene>
    <name evidence="3" type="ORF">SDC9_128962</name>
</gene>
<organism evidence="3">
    <name type="scientific">bioreactor metagenome</name>
    <dbReference type="NCBI Taxonomy" id="1076179"/>
    <lineage>
        <taxon>unclassified sequences</taxon>
        <taxon>metagenomes</taxon>
        <taxon>ecological metagenomes</taxon>
    </lineage>
</organism>
<name>A0A645CYF4_9ZZZZ</name>
<dbReference type="AlphaFoldDB" id="A0A645CYF4"/>
<protein>
    <recommendedName>
        <fullName evidence="4">Cell division protein FtsL</fullName>
    </recommendedName>
</protein>
<evidence type="ECO:0000256" key="2">
    <source>
        <dbReference type="SAM" id="Phobius"/>
    </source>
</evidence>
<sequence length="203" mass="21873">MIGRELTLDIRFEEDRKKGKSPTTRLNIPNKDEYAGATERTERVQTKPRSSREPGVRVEKTKITSLGRVGLIISGFLLSGMVLFTLAGYERISRAYADINALNNEIELTNLRINELDVQIECAVTIQDAQKVAEAYGMQYPEKNQYVKIGDPLPFSNSTPAVTDSGAAGTPGTPLPNTPEAPATTPEPNPAATDGGVQPSAGG</sequence>
<evidence type="ECO:0000256" key="1">
    <source>
        <dbReference type="SAM" id="MobiDB-lite"/>
    </source>
</evidence>
<feature type="compositionally biased region" description="Pro residues" evidence="1">
    <location>
        <begin position="173"/>
        <end position="189"/>
    </location>
</feature>
<feature type="compositionally biased region" description="Basic and acidic residues" evidence="1">
    <location>
        <begin position="30"/>
        <end position="54"/>
    </location>
</feature>
<evidence type="ECO:0008006" key="4">
    <source>
        <dbReference type="Google" id="ProtNLM"/>
    </source>
</evidence>
<feature type="region of interest" description="Disordered" evidence="1">
    <location>
        <begin position="157"/>
        <end position="203"/>
    </location>
</feature>
<dbReference type="EMBL" id="VSSQ01031129">
    <property type="protein sequence ID" value="MPM81905.1"/>
    <property type="molecule type" value="Genomic_DNA"/>
</dbReference>
<reference evidence="3" key="1">
    <citation type="submission" date="2019-08" db="EMBL/GenBank/DDBJ databases">
        <authorList>
            <person name="Kucharzyk K."/>
            <person name="Murdoch R.W."/>
            <person name="Higgins S."/>
            <person name="Loffler F."/>
        </authorList>
    </citation>
    <scope>NUCLEOTIDE SEQUENCE</scope>
</reference>
<feature type="transmembrane region" description="Helical" evidence="2">
    <location>
        <begin position="69"/>
        <end position="89"/>
    </location>
</feature>
<comment type="caution">
    <text evidence="3">The sequence shown here is derived from an EMBL/GenBank/DDBJ whole genome shotgun (WGS) entry which is preliminary data.</text>
</comment>
<keyword evidence="2" id="KW-1133">Transmembrane helix</keyword>
<accession>A0A645CYF4</accession>
<keyword evidence="2" id="KW-0472">Membrane</keyword>
<evidence type="ECO:0000313" key="3">
    <source>
        <dbReference type="EMBL" id="MPM81905.1"/>
    </source>
</evidence>